<evidence type="ECO:0000256" key="2">
    <source>
        <dbReference type="ARBA" id="ARBA00022801"/>
    </source>
</evidence>
<proteinExistence type="predicted"/>
<keyword evidence="6" id="KW-1185">Reference proteome</keyword>
<name>A0ABR2M4T6_9ASPA</name>
<evidence type="ECO:0000256" key="3">
    <source>
        <dbReference type="ARBA" id="ARBA00023085"/>
    </source>
</evidence>
<evidence type="ECO:0000313" key="5">
    <source>
        <dbReference type="EMBL" id="KAK8958223.1"/>
    </source>
</evidence>
<accession>A0ABR2M4T6</accession>
<evidence type="ECO:0000256" key="1">
    <source>
        <dbReference type="ARBA" id="ARBA00005184"/>
    </source>
</evidence>
<feature type="domain" description="Pectinesterase catalytic" evidence="4">
    <location>
        <begin position="98"/>
        <end position="163"/>
    </location>
</feature>
<sequence>MRRTRIRCGLCTYSAFSKHPGGNRAVRVELTAAFAVWIGKPRRLLSWRGRSCGIRAASTQFPAAWKISPSRRLLTGGFPKWIKAAKRRLLQATTLTADVTVAKDGSRNYTTVMEGMTATSIESARRFMIYVKSWIYVVIVEMKKKWNLMIVGDGMNQTIISGESLRIHPLLYCLPSPTRDC</sequence>
<reference evidence="5 6" key="1">
    <citation type="journal article" date="2022" name="Nat. Plants">
        <title>Genomes of leafy and leafless Platanthera orchids illuminate the evolution of mycoheterotrophy.</title>
        <authorList>
            <person name="Li M.H."/>
            <person name="Liu K.W."/>
            <person name="Li Z."/>
            <person name="Lu H.C."/>
            <person name="Ye Q.L."/>
            <person name="Zhang D."/>
            <person name="Wang J.Y."/>
            <person name="Li Y.F."/>
            <person name="Zhong Z.M."/>
            <person name="Liu X."/>
            <person name="Yu X."/>
            <person name="Liu D.K."/>
            <person name="Tu X.D."/>
            <person name="Liu B."/>
            <person name="Hao Y."/>
            <person name="Liao X.Y."/>
            <person name="Jiang Y.T."/>
            <person name="Sun W.H."/>
            <person name="Chen J."/>
            <person name="Chen Y.Q."/>
            <person name="Ai Y."/>
            <person name="Zhai J.W."/>
            <person name="Wu S.S."/>
            <person name="Zhou Z."/>
            <person name="Hsiao Y.Y."/>
            <person name="Wu W.L."/>
            <person name="Chen Y.Y."/>
            <person name="Lin Y.F."/>
            <person name="Hsu J.L."/>
            <person name="Li C.Y."/>
            <person name="Wang Z.W."/>
            <person name="Zhao X."/>
            <person name="Zhong W.Y."/>
            <person name="Ma X.K."/>
            <person name="Ma L."/>
            <person name="Huang J."/>
            <person name="Chen G.Z."/>
            <person name="Huang M.Z."/>
            <person name="Huang L."/>
            <person name="Peng D.H."/>
            <person name="Luo Y.B."/>
            <person name="Zou S.Q."/>
            <person name="Chen S.P."/>
            <person name="Lan S."/>
            <person name="Tsai W.C."/>
            <person name="Van de Peer Y."/>
            <person name="Liu Z.J."/>
        </authorList>
    </citation>
    <scope>NUCLEOTIDE SEQUENCE [LARGE SCALE GENOMIC DNA]</scope>
    <source>
        <strain evidence="5">Lor288</strain>
    </source>
</reference>
<gene>
    <name evidence="5" type="ORF">KSP40_PGU002776</name>
</gene>
<dbReference type="Pfam" id="PF01095">
    <property type="entry name" value="Pectinesterase"/>
    <property type="match status" value="1"/>
</dbReference>
<dbReference type="EMBL" id="JBBWWR010000012">
    <property type="protein sequence ID" value="KAK8958223.1"/>
    <property type="molecule type" value="Genomic_DNA"/>
</dbReference>
<keyword evidence="3" id="KW-0063">Aspartyl esterase</keyword>
<evidence type="ECO:0000259" key="4">
    <source>
        <dbReference type="Pfam" id="PF01095"/>
    </source>
</evidence>
<comment type="caution">
    <text evidence="5">The sequence shown here is derived from an EMBL/GenBank/DDBJ whole genome shotgun (WGS) entry which is preliminary data.</text>
</comment>
<organism evidence="5 6">
    <name type="scientific">Platanthera guangdongensis</name>
    <dbReference type="NCBI Taxonomy" id="2320717"/>
    <lineage>
        <taxon>Eukaryota</taxon>
        <taxon>Viridiplantae</taxon>
        <taxon>Streptophyta</taxon>
        <taxon>Embryophyta</taxon>
        <taxon>Tracheophyta</taxon>
        <taxon>Spermatophyta</taxon>
        <taxon>Magnoliopsida</taxon>
        <taxon>Liliopsida</taxon>
        <taxon>Asparagales</taxon>
        <taxon>Orchidaceae</taxon>
        <taxon>Orchidoideae</taxon>
        <taxon>Orchideae</taxon>
        <taxon>Orchidinae</taxon>
        <taxon>Platanthera</taxon>
    </lineage>
</organism>
<dbReference type="InterPro" id="IPR000070">
    <property type="entry name" value="Pectinesterase_cat"/>
</dbReference>
<dbReference type="InterPro" id="IPR012334">
    <property type="entry name" value="Pectin_lyas_fold"/>
</dbReference>
<keyword evidence="2" id="KW-0378">Hydrolase</keyword>
<dbReference type="PANTHER" id="PTHR31707">
    <property type="entry name" value="PECTINESTERASE"/>
    <property type="match status" value="1"/>
</dbReference>
<protein>
    <recommendedName>
        <fullName evidence="4">Pectinesterase catalytic domain-containing protein</fullName>
    </recommendedName>
</protein>
<comment type="pathway">
    <text evidence="1">Glycan metabolism; pectin degradation; 2-dehydro-3-deoxy-D-gluconate from pectin: step 1/5.</text>
</comment>
<dbReference type="SUPFAM" id="SSF51126">
    <property type="entry name" value="Pectin lyase-like"/>
    <property type="match status" value="1"/>
</dbReference>
<dbReference type="Proteomes" id="UP001412067">
    <property type="component" value="Unassembled WGS sequence"/>
</dbReference>
<dbReference type="Gene3D" id="2.160.20.10">
    <property type="entry name" value="Single-stranded right-handed beta-helix, Pectin lyase-like"/>
    <property type="match status" value="1"/>
</dbReference>
<dbReference type="InterPro" id="IPR011050">
    <property type="entry name" value="Pectin_lyase_fold/virulence"/>
</dbReference>
<evidence type="ECO:0000313" key="6">
    <source>
        <dbReference type="Proteomes" id="UP001412067"/>
    </source>
</evidence>